<organism evidence="1 2">
    <name type="scientific">Oryza sativa subsp. japonica</name>
    <name type="common">Rice</name>
    <dbReference type="NCBI Taxonomy" id="39947"/>
    <lineage>
        <taxon>Eukaryota</taxon>
        <taxon>Viridiplantae</taxon>
        <taxon>Streptophyta</taxon>
        <taxon>Embryophyta</taxon>
        <taxon>Tracheophyta</taxon>
        <taxon>Spermatophyta</taxon>
        <taxon>Magnoliopsida</taxon>
        <taxon>Liliopsida</taxon>
        <taxon>Poales</taxon>
        <taxon>Poaceae</taxon>
        <taxon>BOP clade</taxon>
        <taxon>Oryzoideae</taxon>
        <taxon>Oryzeae</taxon>
        <taxon>Oryzinae</taxon>
        <taxon>Oryza</taxon>
        <taxon>Oryza sativa</taxon>
    </lineage>
</organism>
<reference evidence="1 2" key="3">
    <citation type="journal article" date="2013" name="Rice">
        <title>Improvement of the Oryza sativa Nipponbare reference genome using next generation sequence and optical map data.</title>
        <authorList>
            <person name="Kawahara Y."/>
            <person name="de la Bastide M."/>
            <person name="Hamilton J.P."/>
            <person name="Kanamori H."/>
            <person name="McCombie W.R."/>
            <person name="Ouyang S."/>
            <person name="Schwartz D.C."/>
            <person name="Tanaka T."/>
            <person name="Wu J."/>
            <person name="Zhou S."/>
            <person name="Childs K.L."/>
            <person name="Davidson R.M."/>
            <person name="Lin H."/>
            <person name="Quesada-Ocampo L."/>
            <person name="Vaillancourt B."/>
            <person name="Sakai H."/>
            <person name="Lee S.S."/>
            <person name="Kim J."/>
            <person name="Numa H."/>
            <person name="Itoh T."/>
            <person name="Buell C.R."/>
            <person name="Matsumoto T."/>
        </authorList>
    </citation>
    <scope>NUCLEOTIDE SEQUENCE [LARGE SCALE GENOMIC DNA]</scope>
    <source>
        <strain evidence="2">cv. Nipponbare</strain>
    </source>
</reference>
<proteinExistence type="predicted"/>
<accession>A0A0P0V7E4</accession>
<sequence length="138" mass="15879">MKPSKLKSHFWTSQNQASMDRLQIPIFATKYKLILATKANYRYLIPNSNSYIQVVSQHMVVSHDHLEPNTCSSFPFLADITHLSNILPICLTKLLLVLDILKKKLDENISSESSSAQTNPFYIWNLFQIPHPNTSLYE</sequence>
<reference evidence="2" key="1">
    <citation type="journal article" date="2005" name="Nature">
        <title>The map-based sequence of the rice genome.</title>
        <authorList>
            <consortium name="International rice genome sequencing project (IRGSP)"/>
            <person name="Matsumoto T."/>
            <person name="Wu J."/>
            <person name="Kanamori H."/>
            <person name="Katayose Y."/>
            <person name="Fujisawa M."/>
            <person name="Namiki N."/>
            <person name="Mizuno H."/>
            <person name="Yamamoto K."/>
            <person name="Antonio B.A."/>
            <person name="Baba T."/>
            <person name="Sakata K."/>
            <person name="Nagamura Y."/>
            <person name="Aoki H."/>
            <person name="Arikawa K."/>
            <person name="Arita K."/>
            <person name="Bito T."/>
            <person name="Chiden Y."/>
            <person name="Fujitsuka N."/>
            <person name="Fukunaka R."/>
            <person name="Hamada M."/>
            <person name="Harada C."/>
            <person name="Hayashi A."/>
            <person name="Hijishita S."/>
            <person name="Honda M."/>
            <person name="Hosokawa S."/>
            <person name="Ichikawa Y."/>
            <person name="Idonuma A."/>
            <person name="Iijima M."/>
            <person name="Ikeda M."/>
            <person name="Ikeno M."/>
            <person name="Ito K."/>
            <person name="Ito S."/>
            <person name="Ito T."/>
            <person name="Ito Y."/>
            <person name="Ito Y."/>
            <person name="Iwabuchi A."/>
            <person name="Kamiya K."/>
            <person name="Karasawa W."/>
            <person name="Kurita K."/>
            <person name="Katagiri S."/>
            <person name="Kikuta A."/>
            <person name="Kobayashi H."/>
            <person name="Kobayashi N."/>
            <person name="Machita K."/>
            <person name="Maehara T."/>
            <person name="Masukawa M."/>
            <person name="Mizubayashi T."/>
            <person name="Mukai Y."/>
            <person name="Nagasaki H."/>
            <person name="Nagata Y."/>
            <person name="Naito S."/>
            <person name="Nakashima M."/>
            <person name="Nakama Y."/>
            <person name="Nakamichi Y."/>
            <person name="Nakamura M."/>
            <person name="Meguro A."/>
            <person name="Negishi M."/>
            <person name="Ohta I."/>
            <person name="Ohta T."/>
            <person name="Okamoto M."/>
            <person name="Ono N."/>
            <person name="Saji S."/>
            <person name="Sakaguchi M."/>
            <person name="Sakai K."/>
            <person name="Shibata M."/>
            <person name="Shimokawa T."/>
            <person name="Song J."/>
            <person name="Takazaki Y."/>
            <person name="Terasawa K."/>
            <person name="Tsugane M."/>
            <person name="Tsuji K."/>
            <person name="Ueda S."/>
            <person name="Waki K."/>
            <person name="Yamagata H."/>
            <person name="Yamamoto M."/>
            <person name="Yamamoto S."/>
            <person name="Yamane H."/>
            <person name="Yoshiki S."/>
            <person name="Yoshihara R."/>
            <person name="Yukawa K."/>
            <person name="Zhong H."/>
            <person name="Yano M."/>
            <person name="Yuan Q."/>
            <person name="Ouyang S."/>
            <person name="Liu J."/>
            <person name="Jones K.M."/>
            <person name="Gansberger K."/>
            <person name="Moffat K."/>
            <person name="Hill J."/>
            <person name="Bera J."/>
            <person name="Fadrosh D."/>
            <person name="Jin S."/>
            <person name="Johri S."/>
            <person name="Kim M."/>
            <person name="Overton L."/>
            <person name="Reardon M."/>
            <person name="Tsitrin T."/>
            <person name="Vuong H."/>
            <person name="Weaver B."/>
            <person name="Ciecko A."/>
            <person name="Tallon L."/>
            <person name="Jackson J."/>
            <person name="Pai G."/>
            <person name="Aken S.V."/>
            <person name="Utterback T."/>
            <person name="Reidmuller S."/>
            <person name="Feldblyum T."/>
            <person name="Hsiao J."/>
            <person name="Zismann V."/>
            <person name="Iobst S."/>
            <person name="de Vazeille A.R."/>
            <person name="Buell C.R."/>
            <person name="Ying K."/>
            <person name="Li Y."/>
            <person name="Lu T."/>
            <person name="Huang Y."/>
            <person name="Zhao Q."/>
            <person name="Feng Q."/>
            <person name="Zhang L."/>
            <person name="Zhu J."/>
            <person name="Weng Q."/>
            <person name="Mu J."/>
            <person name="Lu Y."/>
            <person name="Fan D."/>
            <person name="Liu Y."/>
            <person name="Guan J."/>
            <person name="Zhang Y."/>
            <person name="Yu S."/>
            <person name="Liu X."/>
            <person name="Zhang Y."/>
            <person name="Hong G."/>
            <person name="Han B."/>
            <person name="Choisne N."/>
            <person name="Demange N."/>
            <person name="Orjeda G."/>
            <person name="Samain S."/>
            <person name="Cattolico L."/>
            <person name="Pelletier E."/>
            <person name="Couloux A."/>
            <person name="Segurens B."/>
            <person name="Wincker P."/>
            <person name="D'Hont A."/>
            <person name="Scarpelli C."/>
            <person name="Weissenbach J."/>
            <person name="Salanoubat M."/>
            <person name="Quetier F."/>
            <person name="Yu Y."/>
            <person name="Kim H.R."/>
            <person name="Rambo T."/>
            <person name="Currie J."/>
            <person name="Collura K."/>
            <person name="Luo M."/>
            <person name="Yang T."/>
            <person name="Ammiraju J.S.S."/>
            <person name="Engler F."/>
            <person name="Soderlund C."/>
            <person name="Wing R.A."/>
            <person name="Palmer L.E."/>
            <person name="de la Bastide M."/>
            <person name="Spiegel L."/>
            <person name="Nascimento L."/>
            <person name="Zutavern T."/>
            <person name="O'Shaughnessy A."/>
            <person name="Dike S."/>
            <person name="Dedhia N."/>
            <person name="Preston R."/>
            <person name="Balija V."/>
            <person name="McCombie W.R."/>
            <person name="Chow T."/>
            <person name="Chen H."/>
            <person name="Chung M."/>
            <person name="Chen C."/>
            <person name="Shaw J."/>
            <person name="Wu H."/>
            <person name="Hsiao K."/>
            <person name="Chao Y."/>
            <person name="Chu M."/>
            <person name="Cheng C."/>
            <person name="Hour A."/>
            <person name="Lee P."/>
            <person name="Lin S."/>
            <person name="Lin Y."/>
            <person name="Liou J."/>
            <person name="Liu S."/>
            <person name="Hsing Y."/>
            <person name="Raghuvanshi S."/>
            <person name="Mohanty A."/>
            <person name="Bharti A.K."/>
            <person name="Gaur A."/>
            <person name="Gupta V."/>
            <person name="Kumar D."/>
            <person name="Ravi V."/>
            <person name="Vij S."/>
            <person name="Kapur A."/>
            <person name="Khurana P."/>
            <person name="Khurana P."/>
            <person name="Khurana J.P."/>
            <person name="Tyagi A.K."/>
            <person name="Gaikwad K."/>
            <person name="Singh A."/>
            <person name="Dalal V."/>
            <person name="Srivastava S."/>
            <person name="Dixit A."/>
            <person name="Pal A.K."/>
            <person name="Ghazi I.A."/>
            <person name="Yadav M."/>
            <person name="Pandit A."/>
            <person name="Bhargava A."/>
            <person name="Sureshbabu K."/>
            <person name="Batra K."/>
            <person name="Sharma T.R."/>
            <person name="Mohapatra T."/>
            <person name="Singh N.K."/>
            <person name="Messing J."/>
            <person name="Nelson A.B."/>
            <person name="Fuks G."/>
            <person name="Kavchok S."/>
            <person name="Keizer G."/>
            <person name="Linton E."/>
            <person name="Llaca V."/>
            <person name="Song R."/>
            <person name="Tanyolac B."/>
            <person name="Young S."/>
            <person name="Ho-Il K."/>
            <person name="Hahn J.H."/>
            <person name="Sangsakoo G."/>
            <person name="Vanavichit A."/>
            <person name="de Mattos Luiz.A.T."/>
            <person name="Zimmer P.D."/>
            <person name="Malone G."/>
            <person name="Dellagostin O."/>
            <person name="de Oliveira A.C."/>
            <person name="Bevan M."/>
            <person name="Bancroft I."/>
            <person name="Minx P."/>
            <person name="Cordum H."/>
            <person name="Wilson R."/>
            <person name="Cheng Z."/>
            <person name="Jin W."/>
            <person name="Jiang J."/>
            <person name="Leong S.A."/>
            <person name="Iwama H."/>
            <person name="Gojobori T."/>
            <person name="Itoh T."/>
            <person name="Niimura Y."/>
            <person name="Fujii Y."/>
            <person name="Habara T."/>
            <person name="Sakai H."/>
            <person name="Sato Y."/>
            <person name="Wilson G."/>
            <person name="Kumar K."/>
            <person name="McCouch S."/>
            <person name="Juretic N."/>
            <person name="Hoen D."/>
            <person name="Wright S."/>
            <person name="Bruskiewich R."/>
            <person name="Bureau T."/>
            <person name="Miyao A."/>
            <person name="Hirochika H."/>
            <person name="Nishikawa T."/>
            <person name="Kadowaki K."/>
            <person name="Sugiura M."/>
            <person name="Burr B."/>
            <person name="Sasaki T."/>
        </authorList>
    </citation>
    <scope>NUCLEOTIDE SEQUENCE [LARGE SCALE GENOMIC DNA]</scope>
    <source>
        <strain evidence="2">cv. Nipponbare</strain>
    </source>
</reference>
<dbReference type="PaxDb" id="39947-A0A0P0V7E4"/>
<dbReference type="EMBL" id="AP014957">
    <property type="protein sequence ID" value="BAS74020.1"/>
    <property type="molecule type" value="Genomic_DNA"/>
</dbReference>
<name>A0A0P0V7E4_ORYSJ</name>
<reference evidence="1 2" key="2">
    <citation type="journal article" date="2013" name="Plant Cell Physiol.">
        <title>Rice Annotation Project Database (RAP-DB): an integrative and interactive database for rice genomics.</title>
        <authorList>
            <person name="Sakai H."/>
            <person name="Lee S.S."/>
            <person name="Tanaka T."/>
            <person name="Numa H."/>
            <person name="Kim J."/>
            <person name="Kawahara Y."/>
            <person name="Wakimoto H."/>
            <person name="Yang C.C."/>
            <person name="Iwamoto M."/>
            <person name="Abe T."/>
            <person name="Yamada Y."/>
            <person name="Muto A."/>
            <person name="Inokuchi H."/>
            <person name="Ikemura T."/>
            <person name="Matsumoto T."/>
            <person name="Sasaki T."/>
            <person name="Itoh T."/>
        </authorList>
    </citation>
    <scope>NUCLEOTIDE SEQUENCE [LARGE SCALE GENOMIC DNA]</scope>
    <source>
        <strain evidence="2">cv. Nipponbare</strain>
    </source>
</reference>
<evidence type="ECO:0000313" key="1">
    <source>
        <dbReference type="EMBL" id="BAS74020.1"/>
    </source>
</evidence>
<dbReference type="AlphaFoldDB" id="A0A0P0V7E4"/>
<evidence type="ECO:0000313" key="2">
    <source>
        <dbReference type="Proteomes" id="UP000059680"/>
    </source>
</evidence>
<gene>
    <name evidence="1" type="ordered locus">Os01g0715201</name>
    <name evidence="1" type="ORF">OSNPB_010715201</name>
</gene>
<protein>
    <submittedName>
        <fullName evidence="1">Os01g0715201 protein</fullName>
    </submittedName>
</protein>
<dbReference type="Gramene" id="Os01t0715201-01">
    <property type="protein sequence ID" value="Os01t0715201-01"/>
    <property type="gene ID" value="Os01g0715201"/>
</dbReference>
<dbReference type="InParanoid" id="A0A0P0V7E4"/>
<dbReference type="Proteomes" id="UP000059680">
    <property type="component" value="Chromosome 1"/>
</dbReference>
<keyword evidence="2" id="KW-1185">Reference proteome</keyword>